<dbReference type="SUPFAM" id="SSF50249">
    <property type="entry name" value="Nucleic acid-binding proteins"/>
    <property type="match status" value="1"/>
</dbReference>
<dbReference type="AlphaFoldDB" id="A0A098VLK0"/>
<dbReference type="InterPro" id="IPR033762">
    <property type="entry name" value="MCM_OB"/>
</dbReference>
<keyword evidence="7 10" id="KW-0067">ATP-binding</keyword>
<dbReference type="PRINTS" id="PR01662">
    <property type="entry name" value="MCMPROTEIN6"/>
</dbReference>
<evidence type="ECO:0000259" key="11">
    <source>
        <dbReference type="Pfam" id="PF17207"/>
    </source>
</evidence>
<keyword evidence="4 10" id="KW-0547">Nucleotide-binding</keyword>
<keyword evidence="3 10" id="KW-0235">DNA replication</keyword>
<dbReference type="GO" id="GO:0000727">
    <property type="term" value="P:double-strand break repair via break-induced replication"/>
    <property type="evidence" value="ECO:0007669"/>
    <property type="project" value="TreeGrafter"/>
</dbReference>
<dbReference type="GO" id="GO:0005524">
    <property type="term" value="F:ATP binding"/>
    <property type="evidence" value="ECO:0007669"/>
    <property type="project" value="UniProtKB-UniRule"/>
</dbReference>
<dbReference type="GO" id="GO:0006270">
    <property type="term" value="P:DNA replication initiation"/>
    <property type="evidence" value="ECO:0007669"/>
    <property type="project" value="UniProtKB-UniRule"/>
</dbReference>
<dbReference type="EC" id="3.6.4.12" evidence="10"/>
<dbReference type="PANTHER" id="PTHR11630:SF43">
    <property type="entry name" value="DNA REPLICATION LICENSING FACTOR MCM6"/>
    <property type="match status" value="1"/>
</dbReference>
<dbReference type="PANTHER" id="PTHR11630">
    <property type="entry name" value="DNA REPLICATION LICENSING FACTOR MCM FAMILY MEMBER"/>
    <property type="match status" value="1"/>
</dbReference>
<dbReference type="SMART" id="SM00350">
    <property type="entry name" value="MCM"/>
    <property type="match status" value="1"/>
</dbReference>
<evidence type="ECO:0000313" key="13">
    <source>
        <dbReference type="Proteomes" id="UP000029725"/>
    </source>
</evidence>
<sequence>METLDQSISVNVLSANVRSLLTEKAKDHTAIRVKEYFFQFLEKFDEISTVSDSAVMRNTPLSSLSAHHATPSSAINLPSSMGISSDLSSSIGDPPTPSGSAPHVPFYLRQLGVMKNESKRTLFVNFAHLTSYNDVLARAIMEGYYRLRELSSEKIGELVAITGTITRTSEVRPELYIGTFQCNECRSIARGIEQQFKYTEPSVCVNPVCGNRSSWTLLLEESQFLNWQKLRIQENSGDIPMGSMPRTLDIIIHEDLVERVQSPTILFPIGNKLETSSGREFGGFKKKDGFASSVTGLKALGVRELSYKLSFAACMVTPCASAALSSLDDFDYSPTFDSFSQDEKMDILAMKNTPNLYQKLVESIAPSIFGTRRVLPPFRAP</sequence>
<evidence type="ECO:0000256" key="1">
    <source>
        <dbReference type="ARBA" id="ARBA00004123"/>
    </source>
</evidence>
<dbReference type="RefSeq" id="XP_013236408.1">
    <property type="nucleotide sequence ID" value="XM_013380954.1"/>
</dbReference>
<dbReference type="GO" id="GO:0003697">
    <property type="term" value="F:single-stranded DNA binding"/>
    <property type="evidence" value="ECO:0007669"/>
    <property type="project" value="TreeGrafter"/>
</dbReference>
<reference evidence="12 13" key="1">
    <citation type="submission" date="2014-04" db="EMBL/GenBank/DDBJ databases">
        <title>A new species of microsporidia sheds light on the evolution of extreme parasitism.</title>
        <authorList>
            <person name="Haag K.L."/>
            <person name="James T.Y."/>
            <person name="Larsson R."/>
            <person name="Schaer T.M."/>
            <person name="Refardt D."/>
            <person name="Pombert J.-F."/>
            <person name="Ebert D."/>
        </authorList>
    </citation>
    <scope>NUCLEOTIDE SEQUENCE [LARGE SCALE GENOMIC DNA]</scope>
    <source>
        <strain evidence="12 13">UGP3</strain>
        <tissue evidence="12">Spores</tissue>
    </source>
</reference>
<dbReference type="GO" id="GO:0043596">
    <property type="term" value="C:nuclear replication fork"/>
    <property type="evidence" value="ECO:0007669"/>
    <property type="project" value="UniProtKB-ARBA"/>
</dbReference>
<comment type="similarity">
    <text evidence="2 10">Belongs to the MCM family.</text>
</comment>
<dbReference type="FunFam" id="2.20.28.10:FF:000003">
    <property type="entry name" value="DNA helicase"/>
    <property type="match status" value="1"/>
</dbReference>
<evidence type="ECO:0000256" key="10">
    <source>
        <dbReference type="RuleBase" id="RU368064"/>
    </source>
</evidence>
<dbReference type="EMBL" id="JMKJ01000610">
    <property type="protein sequence ID" value="KGG49972.1"/>
    <property type="molecule type" value="Genomic_DNA"/>
</dbReference>
<dbReference type="VEuPathDB" id="MicrosporidiaDB:DI09_98p40"/>
<dbReference type="Pfam" id="PF17207">
    <property type="entry name" value="MCM_OB"/>
    <property type="match status" value="1"/>
</dbReference>
<evidence type="ECO:0000256" key="9">
    <source>
        <dbReference type="ARBA" id="ARBA00023242"/>
    </source>
</evidence>
<evidence type="ECO:0000313" key="12">
    <source>
        <dbReference type="EMBL" id="KGG49972.1"/>
    </source>
</evidence>
<comment type="function">
    <text evidence="10">Acts as component of the MCM2-7 complex (MCM complex) which is the replicative helicase essential for 'once per cell cycle' DNA replication initiation and elongation in eukaryotic cells. The active ATPase sites in the MCM2-7 ring are formed through the interaction surfaces of two neighboring subunits such that a critical structure of a conserved arginine finger motif is provided in trans relative to the ATP-binding site of the Walker A box of the adjacent subunit. The six ATPase active sites, however, are likely to contribute differentially to the complex helicase activity.</text>
</comment>
<dbReference type="GO" id="GO:0016787">
    <property type="term" value="F:hydrolase activity"/>
    <property type="evidence" value="ECO:0007669"/>
    <property type="project" value="UniProtKB-KW"/>
</dbReference>
<protein>
    <recommendedName>
        <fullName evidence="10">DNA replication licensing factor MCM6</fullName>
        <ecNumber evidence="10">3.6.4.12</ecNumber>
    </recommendedName>
</protein>
<dbReference type="GeneID" id="25261140"/>
<keyword evidence="10" id="KW-0131">Cell cycle</keyword>
<evidence type="ECO:0000256" key="6">
    <source>
        <dbReference type="ARBA" id="ARBA00022806"/>
    </source>
</evidence>
<comment type="caution">
    <text evidence="12">The sequence shown here is derived from an EMBL/GenBank/DDBJ whole genome shotgun (WGS) entry which is preliminary data.</text>
</comment>
<evidence type="ECO:0000256" key="8">
    <source>
        <dbReference type="ARBA" id="ARBA00023125"/>
    </source>
</evidence>
<dbReference type="GO" id="GO:0097373">
    <property type="term" value="C:MCM core complex"/>
    <property type="evidence" value="ECO:0007669"/>
    <property type="project" value="UniProtKB-ARBA"/>
</dbReference>
<evidence type="ECO:0000256" key="5">
    <source>
        <dbReference type="ARBA" id="ARBA00022801"/>
    </source>
</evidence>
<evidence type="ECO:0000256" key="7">
    <source>
        <dbReference type="ARBA" id="ARBA00022840"/>
    </source>
</evidence>
<name>A0A098VLK0_9MICR</name>
<evidence type="ECO:0000256" key="3">
    <source>
        <dbReference type="ARBA" id="ARBA00022705"/>
    </source>
</evidence>
<proteinExistence type="inferred from homology"/>
<keyword evidence="5 10" id="KW-0378">Hydrolase</keyword>
<keyword evidence="6 10" id="KW-0347">Helicase</keyword>
<feature type="domain" description="MCM OB" evidence="11">
    <location>
        <begin position="147"/>
        <end position="261"/>
    </location>
</feature>
<dbReference type="Gene3D" id="2.20.28.10">
    <property type="match status" value="1"/>
</dbReference>
<comment type="subcellular location">
    <subcellularLocation>
        <location evidence="1 10">Nucleus</location>
    </subcellularLocation>
</comment>
<dbReference type="GO" id="GO:0042555">
    <property type="term" value="C:MCM complex"/>
    <property type="evidence" value="ECO:0007669"/>
    <property type="project" value="UniProtKB-UniRule"/>
</dbReference>
<dbReference type="GO" id="GO:1902969">
    <property type="term" value="P:mitotic DNA replication"/>
    <property type="evidence" value="ECO:0007669"/>
    <property type="project" value="TreeGrafter"/>
</dbReference>
<gene>
    <name evidence="12" type="ORF">DI09_98p40</name>
</gene>
<comment type="subunit">
    <text evidence="10">Component of the MCM2-7 complex.</text>
</comment>
<keyword evidence="8 10" id="KW-0238">DNA-binding</keyword>
<dbReference type="InterPro" id="IPR031327">
    <property type="entry name" value="MCM"/>
</dbReference>
<dbReference type="Proteomes" id="UP000029725">
    <property type="component" value="Unassembled WGS sequence"/>
</dbReference>
<dbReference type="InterPro" id="IPR008049">
    <property type="entry name" value="MCM6"/>
</dbReference>
<dbReference type="OrthoDB" id="1744952at2759"/>
<keyword evidence="13" id="KW-1185">Reference proteome</keyword>
<dbReference type="GO" id="GO:0005656">
    <property type="term" value="C:nuclear pre-replicative complex"/>
    <property type="evidence" value="ECO:0007669"/>
    <property type="project" value="UniProtKB-ARBA"/>
</dbReference>
<dbReference type="GO" id="GO:1990518">
    <property type="term" value="F:single-stranded 3'-5' DNA helicase activity"/>
    <property type="evidence" value="ECO:0007669"/>
    <property type="project" value="TreeGrafter"/>
</dbReference>
<dbReference type="GO" id="GO:0006279">
    <property type="term" value="P:premeiotic DNA replication"/>
    <property type="evidence" value="ECO:0007669"/>
    <property type="project" value="UniProtKB-ARBA"/>
</dbReference>
<evidence type="ECO:0000256" key="2">
    <source>
        <dbReference type="ARBA" id="ARBA00008010"/>
    </source>
</evidence>
<evidence type="ECO:0000256" key="4">
    <source>
        <dbReference type="ARBA" id="ARBA00022741"/>
    </source>
</evidence>
<organism evidence="12 13">
    <name type="scientific">Mitosporidium daphniae</name>
    <dbReference type="NCBI Taxonomy" id="1485682"/>
    <lineage>
        <taxon>Eukaryota</taxon>
        <taxon>Fungi</taxon>
        <taxon>Fungi incertae sedis</taxon>
        <taxon>Microsporidia</taxon>
        <taxon>Mitosporidium</taxon>
    </lineage>
</organism>
<keyword evidence="9" id="KW-0539">Nucleus</keyword>
<dbReference type="HOGENOM" id="CLU_725794_0_0_1"/>
<dbReference type="InterPro" id="IPR012340">
    <property type="entry name" value="NA-bd_OB-fold"/>
</dbReference>
<dbReference type="Gene3D" id="2.40.50.140">
    <property type="entry name" value="Nucleic acid-binding proteins"/>
    <property type="match status" value="1"/>
</dbReference>
<comment type="catalytic activity">
    <reaction evidence="10">
        <text>ATP + H2O = ADP + phosphate + H(+)</text>
        <dbReference type="Rhea" id="RHEA:13065"/>
        <dbReference type="ChEBI" id="CHEBI:15377"/>
        <dbReference type="ChEBI" id="CHEBI:15378"/>
        <dbReference type="ChEBI" id="CHEBI:30616"/>
        <dbReference type="ChEBI" id="CHEBI:43474"/>
        <dbReference type="ChEBI" id="CHEBI:456216"/>
        <dbReference type="EC" id="3.6.4.12"/>
    </reaction>
</comment>
<accession>A0A098VLK0</accession>
<dbReference type="GO" id="GO:0031261">
    <property type="term" value="C:DNA replication preinitiation complex"/>
    <property type="evidence" value="ECO:0007669"/>
    <property type="project" value="UniProtKB-ARBA"/>
</dbReference>